<organism evidence="5 6">
    <name type="scientific">Lysinibacillus piscis</name>
    <dbReference type="NCBI Taxonomy" id="2518931"/>
    <lineage>
        <taxon>Bacteria</taxon>
        <taxon>Bacillati</taxon>
        <taxon>Bacillota</taxon>
        <taxon>Bacilli</taxon>
        <taxon>Bacillales</taxon>
        <taxon>Bacillaceae</taxon>
        <taxon>Lysinibacillus</taxon>
    </lineage>
</organism>
<dbReference type="SMART" id="SM00342">
    <property type="entry name" value="HTH_ARAC"/>
    <property type="match status" value="1"/>
</dbReference>
<dbReference type="PANTHER" id="PTHR47504">
    <property type="entry name" value="RIGHT ORIGIN-BINDING PROTEIN"/>
    <property type="match status" value="1"/>
</dbReference>
<dbReference type="Gene3D" id="3.20.80.10">
    <property type="entry name" value="Regulatory factor, effector binding domain"/>
    <property type="match status" value="1"/>
</dbReference>
<dbReference type="Proteomes" id="UP001065593">
    <property type="component" value="Unassembled WGS sequence"/>
</dbReference>
<dbReference type="SMART" id="SM00871">
    <property type="entry name" value="AraC_E_bind"/>
    <property type="match status" value="1"/>
</dbReference>
<evidence type="ECO:0000256" key="1">
    <source>
        <dbReference type="ARBA" id="ARBA00023015"/>
    </source>
</evidence>
<dbReference type="SUPFAM" id="SSF55136">
    <property type="entry name" value="Probable bacterial effector-binding domain"/>
    <property type="match status" value="1"/>
</dbReference>
<evidence type="ECO:0000313" key="6">
    <source>
        <dbReference type="Proteomes" id="UP001065593"/>
    </source>
</evidence>
<dbReference type="InterPro" id="IPR018062">
    <property type="entry name" value="HTH_AraC-typ_CS"/>
</dbReference>
<comment type="caution">
    <text evidence="5">The sequence shown here is derived from an EMBL/GenBank/DDBJ whole genome shotgun (WGS) entry which is preliminary data.</text>
</comment>
<dbReference type="InterPro" id="IPR029442">
    <property type="entry name" value="GyrI-like"/>
</dbReference>
<proteinExistence type="predicted"/>
<dbReference type="PROSITE" id="PS00041">
    <property type="entry name" value="HTH_ARAC_FAMILY_1"/>
    <property type="match status" value="1"/>
</dbReference>
<name>A0ABQ5NNI7_9BACI</name>
<dbReference type="Gene3D" id="1.10.10.60">
    <property type="entry name" value="Homeodomain-like"/>
    <property type="match status" value="2"/>
</dbReference>
<dbReference type="InterPro" id="IPR009057">
    <property type="entry name" value="Homeodomain-like_sf"/>
</dbReference>
<dbReference type="InterPro" id="IPR011256">
    <property type="entry name" value="Reg_factor_effector_dom_sf"/>
</dbReference>
<dbReference type="PROSITE" id="PS01124">
    <property type="entry name" value="HTH_ARAC_FAMILY_2"/>
    <property type="match status" value="1"/>
</dbReference>
<dbReference type="SUPFAM" id="SSF46689">
    <property type="entry name" value="Homeodomain-like"/>
    <property type="match status" value="2"/>
</dbReference>
<sequence length="277" mass="31369">MTWLTSLQQAIAYIEQHLLEDLTMTQIAQVGHSSEFHFQRAFSLLTGMTVNDYIRRRRLTLAAEELQRTEAKVIDVAFKYGYETPEAFTKAFRRQHGISPIAVRQAKGKITSYYPLTIEIQLKGVEPMNYQVKQKEAFQVVGIVTTMKDNSGISALWNQLNANGTTARLAQLNNGDVQGLLGVCLPHAEGIQYVIGVAYQGDVPEDFEMVEVPASTWAVFEVIGAMPHAMTNAWQRIYKEWLPSSQYELAGTAEFELYTEDDPFDDKCYSEIWIPVK</sequence>
<evidence type="ECO:0000256" key="2">
    <source>
        <dbReference type="ARBA" id="ARBA00023125"/>
    </source>
</evidence>
<dbReference type="InterPro" id="IPR010499">
    <property type="entry name" value="AraC_E-bd"/>
</dbReference>
<gene>
    <name evidence="5" type="ORF">LYSBPC_27740</name>
</gene>
<keyword evidence="6" id="KW-1185">Reference proteome</keyword>
<dbReference type="RefSeq" id="WP_264989475.1">
    <property type="nucleotide sequence ID" value="NZ_BRZA01000003.1"/>
</dbReference>
<feature type="domain" description="HTH araC/xylS-type" evidence="4">
    <location>
        <begin position="8"/>
        <end position="106"/>
    </location>
</feature>
<dbReference type="PANTHER" id="PTHR47504:SF5">
    <property type="entry name" value="RIGHT ORIGIN-BINDING PROTEIN"/>
    <property type="match status" value="1"/>
</dbReference>
<evidence type="ECO:0000313" key="5">
    <source>
        <dbReference type="EMBL" id="GLC89647.1"/>
    </source>
</evidence>
<evidence type="ECO:0000256" key="3">
    <source>
        <dbReference type="ARBA" id="ARBA00023163"/>
    </source>
</evidence>
<dbReference type="InterPro" id="IPR050959">
    <property type="entry name" value="MarA-like"/>
</dbReference>
<keyword evidence="2" id="KW-0238">DNA-binding</keyword>
<dbReference type="InterPro" id="IPR018060">
    <property type="entry name" value="HTH_AraC"/>
</dbReference>
<protein>
    <submittedName>
        <fullName evidence="5">AraC family transcriptional regulator</fullName>
    </submittedName>
</protein>
<keyword evidence="1" id="KW-0805">Transcription regulation</keyword>
<reference evidence="5" key="1">
    <citation type="submission" date="2022-08" db="EMBL/GenBank/DDBJ databases">
        <title>Draft genome sequence of Lysinibacillus sp. strain KH24.</title>
        <authorList>
            <person name="Kanbe H."/>
            <person name="Itoh H."/>
        </authorList>
    </citation>
    <scope>NUCLEOTIDE SEQUENCE</scope>
    <source>
        <strain evidence="5">KH24</strain>
    </source>
</reference>
<evidence type="ECO:0000259" key="4">
    <source>
        <dbReference type="PROSITE" id="PS01124"/>
    </source>
</evidence>
<keyword evidence="3" id="KW-0804">Transcription</keyword>
<dbReference type="Pfam" id="PF06445">
    <property type="entry name" value="GyrI-like"/>
    <property type="match status" value="1"/>
</dbReference>
<dbReference type="EMBL" id="BRZA01000003">
    <property type="protein sequence ID" value="GLC89647.1"/>
    <property type="molecule type" value="Genomic_DNA"/>
</dbReference>
<dbReference type="Pfam" id="PF12833">
    <property type="entry name" value="HTH_18"/>
    <property type="match status" value="1"/>
</dbReference>
<accession>A0ABQ5NNI7</accession>